<dbReference type="Proteomes" id="UP000242763">
    <property type="component" value="Unassembled WGS sequence"/>
</dbReference>
<feature type="binding site" evidence="8">
    <location>
        <position position="73"/>
    </location>
    <ligand>
        <name>GTP</name>
        <dbReference type="ChEBI" id="CHEBI:37565"/>
    </ligand>
</feature>
<dbReference type="OrthoDB" id="9788394at2"/>
<accession>A0A1I3PVV8</accession>
<dbReference type="PANTHER" id="PTHR19136:SF81">
    <property type="entry name" value="MOLYBDENUM COFACTOR GUANYLYLTRANSFERASE"/>
    <property type="match status" value="1"/>
</dbReference>
<keyword evidence="10" id="KW-0548">Nucleotidyltransferase</keyword>
<feature type="binding site" evidence="8">
    <location>
        <begin position="14"/>
        <end position="16"/>
    </location>
    <ligand>
        <name>GTP</name>
        <dbReference type="ChEBI" id="CHEBI:37565"/>
    </ligand>
</feature>
<feature type="binding site" evidence="8">
    <location>
        <position position="55"/>
    </location>
    <ligand>
        <name>GTP</name>
        <dbReference type="ChEBI" id="CHEBI:37565"/>
    </ligand>
</feature>
<keyword evidence="4 8" id="KW-0547">Nucleotide-binding</keyword>
<dbReference type="InterPro" id="IPR013482">
    <property type="entry name" value="Molybde_CF_guanTrfase"/>
</dbReference>
<dbReference type="GO" id="GO:0005737">
    <property type="term" value="C:cytoplasm"/>
    <property type="evidence" value="ECO:0007669"/>
    <property type="project" value="UniProtKB-SubCell"/>
</dbReference>
<keyword evidence="2 8" id="KW-0808">Transferase</keyword>
<dbReference type="EC" id="2.7.7.77" evidence="8"/>
<comment type="similarity">
    <text evidence="8">Belongs to the MobA family.</text>
</comment>
<evidence type="ECO:0000256" key="3">
    <source>
        <dbReference type="ARBA" id="ARBA00022723"/>
    </source>
</evidence>
<feature type="binding site" evidence="8">
    <location>
        <position position="27"/>
    </location>
    <ligand>
        <name>GTP</name>
        <dbReference type="ChEBI" id="CHEBI:37565"/>
    </ligand>
</feature>
<keyword evidence="11" id="KW-1185">Reference proteome</keyword>
<dbReference type="STRING" id="1121003.SAMN03080618_02472"/>
<dbReference type="NCBIfam" id="TIGR02665">
    <property type="entry name" value="molyb_mobA"/>
    <property type="match status" value="1"/>
</dbReference>
<dbReference type="RefSeq" id="WP_091522741.1">
    <property type="nucleotide sequence ID" value="NZ_FORF01000013.1"/>
</dbReference>
<dbReference type="SUPFAM" id="SSF53448">
    <property type="entry name" value="Nucleotide-diphospho-sugar transferases"/>
    <property type="match status" value="1"/>
</dbReference>
<evidence type="ECO:0000256" key="1">
    <source>
        <dbReference type="ARBA" id="ARBA00022490"/>
    </source>
</evidence>
<evidence type="ECO:0000313" key="11">
    <source>
        <dbReference type="Proteomes" id="UP000242763"/>
    </source>
</evidence>
<keyword evidence="3 8" id="KW-0479">Metal-binding</keyword>
<feature type="domain" description="MobA-like NTP transferase" evidence="9">
    <location>
        <begin position="11"/>
        <end position="171"/>
    </location>
</feature>
<dbReference type="HAMAP" id="MF_00316">
    <property type="entry name" value="MobA"/>
    <property type="match status" value="1"/>
</dbReference>
<dbReference type="GO" id="GO:1902758">
    <property type="term" value="P:bis(molybdopterin guanine dinucleotide)molybdenum biosynthetic process"/>
    <property type="evidence" value="ECO:0007669"/>
    <property type="project" value="TreeGrafter"/>
</dbReference>
<evidence type="ECO:0000256" key="2">
    <source>
        <dbReference type="ARBA" id="ARBA00022679"/>
    </source>
</evidence>
<keyword evidence="6 8" id="KW-0342">GTP-binding</keyword>
<reference evidence="11" key="1">
    <citation type="submission" date="2016-10" db="EMBL/GenBank/DDBJ databases">
        <authorList>
            <person name="Varghese N."/>
            <person name="Submissions S."/>
        </authorList>
    </citation>
    <scope>NUCLEOTIDE SEQUENCE [LARGE SCALE GENOMIC DNA]</scope>
    <source>
        <strain evidence="11">DSM 21857</strain>
    </source>
</reference>
<comment type="domain">
    <text evidence="8">The N-terminal domain determines nucleotide recognition and specific binding, while the C-terminal domain determines the specific binding to the target protein.</text>
</comment>
<comment type="catalytic activity">
    <reaction evidence="8">
        <text>Mo-molybdopterin + GTP + H(+) = Mo-molybdopterin guanine dinucleotide + diphosphate</text>
        <dbReference type="Rhea" id="RHEA:34243"/>
        <dbReference type="ChEBI" id="CHEBI:15378"/>
        <dbReference type="ChEBI" id="CHEBI:33019"/>
        <dbReference type="ChEBI" id="CHEBI:37565"/>
        <dbReference type="ChEBI" id="CHEBI:71302"/>
        <dbReference type="ChEBI" id="CHEBI:71310"/>
        <dbReference type="EC" id="2.7.7.77"/>
    </reaction>
</comment>
<evidence type="ECO:0000256" key="8">
    <source>
        <dbReference type="HAMAP-Rule" id="MF_00316"/>
    </source>
</evidence>
<keyword evidence="5 8" id="KW-0460">Magnesium</keyword>
<keyword evidence="1 8" id="KW-0963">Cytoplasm</keyword>
<feature type="binding site" evidence="8">
    <location>
        <position position="106"/>
    </location>
    <ligand>
        <name>Mg(2+)</name>
        <dbReference type="ChEBI" id="CHEBI:18420"/>
    </ligand>
</feature>
<evidence type="ECO:0000256" key="6">
    <source>
        <dbReference type="ARBA" id="ARBA00023134"/>
    </source>
</evidence>
<dbReference type="GO" id="GO:0046872">
    <property type="term" value="F:metal ion binding"/>
    <property type="evidence" value="ECO:0007669"/>
    <property type="project" value="UniProtKB-KW"/>
</dbReference>
<dbReference type="GO" id="GO:0005525">
    <property type="term" value="F:GTP binding"/>
    <property type="evidence" value="ECO:0007669"/>
    <property type="project" value="UniProtKB-UniRule"/>
</dbReference>
<comment type="subcellular location">
    <subcellularLocation>
        <location evidence="8">Cytoplasm</location>
    </subcellularLocation>
</comment>
<feature type="binding site" evidence="8">
    <location>
        <position position="106"/>
    </location>
    <ligand>
        <name>GTP</name>
        <dbReference type="ChEBI" id="CHEBI:37565"/>
    </ligand>
</feature>
<dbReference type="PANTHER" id="PTHR19136">
    <property type="entry name" value="MOLYBDENUM COFACTOR GUANYLYLTRANSFERASE"/>
    <property type="match status" value="1"/>
</dbReference>
<dbReference type="Pfam" id="PF12804">
    <property type="entry name" value="NTP_transf_3"/>
    <property type="match status" value="1"/>
</dbReference>
<dbReference type="CDD" id="cd02503">
    <property type="entry name" value="MobA"/>
    <property type="match status" value="1"/>
</dbReference>
<dbReference type="EMBL" id="FORF01000013">
    <property type="protein sequence ID" value="SFJ25788.1"/>
    <property type="molecule type" value="Genomic_DNA"/>
</dbReference>
<evidence type="ECO:0000256" key="4">
    <source>
        <dbReference type="ARBA" id="ARBA00022741"/>
    </source>
</evidence>
<dbReference type="GO" id="GO:0061603">
    <property type="term" value="F:molybdenum cofactor guanylyltransferase activity"/>
    <property type="evidence" value="ECO:0007669"/>
    <property type="project" value="UniProtKB-EC"/>
</dbReference>
<evidence type="ECO:0000313" key="10">
    <source>
        <dbReference type="EMBL" id="SFJ25788.1"/>
    </source>
</evidence>
<comment type="function">
    <text evidence="8">Transfers a GMP moiety from GTP to Mo-molybdopterin (Mo-MPT) cofactor (Moco or molybdenum cofactor) to form Mo-molybdopterin guanine dinucleotide (Mo-MGD) cofactor.</text>
</comment>
<name>A0A1I3PVV8_9HYPH</name>
<gene>
    <name evidence="8" type="primary">mobA</name>
    <name evidence="10" type="ORF">SAMN03080618_02472</name>
</gene>
<evidence type="ECO:0000256" key="5">
    <source>
        <dbReference type="ARBA" id="ARBA00022842"/>
    </source>
</evidence>
<sequence>MTHSIFKNTAGVILAGGLATRMGGIDKALLRLGDTTLLELVIERLAPQCRELAINVNGNANRFSAFGLPVIPDSLPGHQGPLAGILAGLDWGAEIGVDAIVTVATDTPFLPHDLVVRLADASTHAAAPIALAASPDGTGTMRPHPTFGLWPVELREELRQSLHSGTRKVSQWAHGHGATLAEFNSSPFDPFININTPEDLAAARSLIAR</sequence>
<proteinExistence type="inferred from homology"/>
<dbReference type="AlphaFoldDB" id="A0A1I3PVV8"/>
<protein>
    <recommendedName>
        <fullName evidence="8">Molybdenum cofactor guanylyltransferase</fullName>
        <shortName evidence="8">MoCo guanylyltransferase</shortName>
        <ecNumber evidence="8">2.7.7.77</ecNumber>
    </recommendedName>
    <alternativeName>
        <fullName evidence="8">GTP:molybdopterin guanylyltransferase</fullName>
    </alternativeName>
    <alternativeName>
        <fullName evidence="8">Mo-MPT guanylyltransferase</fullName>
    </alternativeName>
    <alternativeName>
        <fullName evidence="8">Molybdopterin guanylyltransferase</fullName>
    </alternativeName>
    <alternativeName>
        <fullName evidence="8">Molybdopterin-guanine dinucleotide synthase</fullName>
        <shortName evidence="8">MGD synthase</shortName>
    </alternativeName>
</protein>
<dbReference type="InterPro" id="IPR029044">
    <property type="entry name" value="Nucleotide-diphossugar_trans"/>
</dbReference>
<dbReference type="InterPro" id="IPR025877">
    <property type="entry name" value="MobA-like_NTP_Trfase"/>
</dbReference>
<organism evidence="10 11">
    <name type="scientific">Aquamicrobium aerolatum DSM 21857</name>
    <dbReference type="NCBI Taxonomy" id="1121003"/>
    <lineage>
        <taxon>Bacteria</taxon>
        <taxon>Pseudomonadati</taxon>
        <taxon>Pseudomonadota</taxon>
        <taxon>Alphaproteobacteria</taxon>
        <taxon>Hyphomicrobiales</taxon>
        <taxon>Phyllobacteriaceae</taxon>
        <taxon>Aerobium</taxon>
    </lineage>
</organism>
<comment type="cofactor">
    <cofactor evidence="8">
        <name>Mg(2+)</name>
        <dbReference type="ChEBI" id="CHEBI:18420"/>
    </cofactor>
</comment>
<evidence type="ECO:0000259" key="9">
    <source>
        <dbReference type="Pfam" id="PF12804"/>
    </source>
</evidence>
<dbReference type="Gene3D" id="3.90.550.10">
    <property type="entry name" value="Spore Coat Polysaccharide Biosynthesis Protein SpsA, Chain A"/>
    <property type="match status" value="1"/>
</dbReference>
<evidence type="ECO:0000256" key="7">
    <source>
        <dbReference type="ARBA" id="ARBA00023150"/>
    </source>
</evidence>
<keyword evidence="7 8" id="KW-0501">Molybdenum cofactor biosynthesis</keyword>
<comment type="subunit">
    <text evidence="8">Monomer.</text>
</comment>